<keyword evidence="4 9" id="KW-0812">Transmembrane</keyword>
<protein>
    <submittedName>
        <fullName evidence="15">TonB-dependent receptor</fullName>
    </submittedName>
</protein>
<feature type="domain" description="TonB-dependent receptor plug" evidence="14">
    <location>
        <begin position="56"/>
        <end position="158"/>
    </location>
</feature>
<evidence type="ECO:0000256" key="1">
    <source>
        <dbReference type="ARBA" id="ARBA00004571"/>
    </source>
</evidence>
<evidence type="ECO:0000256" key="12">
    <source>
        <dbReference type="SAM" id="SignalP"/>
    </source>
</evidence>
<dbReference type="Gene3D" id="2.40.170.20">
    <property type="entry name" value="TonB-dependent receptor, beta-barrel domain"/>
    <property type="match status" value="1"/>
</dbReference>
<dbReference type="AlphaFoldDB" id="A0A2N7THA9"/>
<keyword evidence="2 9" id="KW-0813">Transport</keyword>
<evidence type="ECO:0000256" key="6">
    <source>
        <dbReference type="ARBA" id="ARBA00023077"/>
    </source>
</evidence>
<gene>
    <name evidence="15" type="ORF">C1H66_18810</name>
</gene>
<comment type="subcellular location">
    <subcellularLocation>
        <location evidence="1 9">Cell outer membrane</location>
        <topology evidence="1 9">Multi-pass membrane protein</topology>
    </subcellularLocation>
</comment>
<dbReference type="Proteomes" id="UP000235346">
    <property type="component" value="Unassembled WGS sequence"/>
</dbReference>
<feature type="signal peptide" evidence="12">
    <location>
        <begin position="1"/>
        <end position="27"/>
    </location>
</feature>
<evidence type="ECO:0000256" key="8">
    <source>
        <dbReference type="ARBA" id="ARBA00023237"/>
    </source>
</evidence>
<accession>A0A2N7THA9</accession>
<comment type="similarity">
    <text evidence="9 11">Belongs to the TonB-dependent receptor family.</text>
</comment>
<proteinExistence type="inferred from homology"/>
<evidence type="ECO:0000256" key="10">
    <source>
        <dbReference type="PROSITE-ProRule" id="PRU10144"/>
    </source>
</evidence>
<keyword evidence="16" id="KW-1185">Reference proteome</keyword>
<dbReference type="CDD" id="cd01347">
    <property type="entry name" value="ligand_gated_channel"/>
    <property type="match status" value="1"/>
</dbReference>
<dbReference type="InterPro" id="IPR039426">
    <property type="entry name" value="TonB-dep_rcpt-like"/>
</dbReference>
<dbReference type="InterPro" id="IPR012910">
    <property type="entry name" value="Plug_dom"/>
</dbReference>
<feature type="domain" description="TonB-dependent receptor-like beta-barrel" evidence="13">
    <location>
        <begin position="251"/>
        <end position="674"/>
    </location>
</feature>
<feature type="chain" id="PRO_5014879527" evidence="12">
    <location>
        <begin position="28"/>
        <end position="710"/>
    </location>
</feature>
<evidence type="ECO:0000256" key="11">
    <source>
        <dbReference type="RuleBase" id="RU003357"/>
    </source>
</evidence>
<dbReference type="EMBL" id="PNRE01000088">
    <property type="protein sequence ID" value="PMR67574.1"/>
    <property type="molecule type" value="Genomic_DNA"/>
</dbReference>
<dbReference type="OrthoDB" id="8670144at2"/>
<keyword evidence="7 9" id="KW-0472">Membrane</keyword>
<dbReference type="PANTHER" id="PTHR30069:SF42">
    <property type="entry name" value="FERRIC AEROBACTIN RECEPTOR"/>
    <property type="match status" value="1"/>
</dbReference>
<dbReference type="Pfam" id="PF00593">
    <property type="entry name" value="TonB_dep_Rec_b-barrel"/>
    <property type="match status" value="1"/>
</dbReference>
<evidence type="ECO:0000313" key="15">
    <source>
        <dbReference type="EMBL" id="PMR67574.1"/>
    </source>
</evidence>
<comment type="caution">
    <text evidence="15">The sequence shown here is derived from an EMBL/GenBank/DDBJ whole genome shotgun (WGS) entry which is preliminary data.</text>
</comment>
<dbReference type="PROSITE" id="PS01156">
    <property type="entry name" value="TONB_DEPENDENT_REC_2"/>
    <property type="match status" value="1"/>
</dbReference>
<dbReference type="Pfam" id="PF07715">
    <property type="entry name" value="Plug"/>
    <property type="match status" value="1"/>
</dbReference>
<dbReference type="Gene3D" id="2.170.130.10">
    <property type="entry name" value="TonB-dependent receptor, plug domain"/>
    <property type="match status" value="1"/>
</dbReference>
<keyword evidence="6 11" id="KW-0798">TonB box</keyword>
<keyword evidence="8 9" id="KW-0998">Cell outer membrane</keyword>
<name>A0A2N7THA9_9GAMM</name>
<keyword evidence="5 12" id="KW-0732">Signal</keyword>
<evidence type="ECO:0000313" key="16">
    <source>
        <dbReference type="Proteomes" id="UP000235346"/>
    </source>
</evidence>
<dbReference type="RefSeq" id="WP_102629410.1">
    <property type="nucleotide sequence ID" value="NZ_PDOH01000060.1"/>
</dbReference>
<dbReference type="InterPro" id="IPR000531">
    <property type="entry name" value="Beta-barrel_TonB"/>
</dbReference>
<evidence type="ECO:0000256" key="4">
    <source>
        <dbReference type="ARBA" id="ARBA00022692"/>
    </source>
</evidence>
<evidence type="ECO:0000259" key="14">
    <source>
        <dbReference type="Pfam" id="PF07715"/>
    </source>
</evidence>
<dbReference type="InterPro" id="IPR010917">
    <property type="entry name" value="TonB_rcpt_CS"/>
</dbReference>
<evidence type="ECO:0000259" key="13">
    <source>
        <dbReference type="Pfam" id="PF00593"/>
    </source>
</evidence>
<sequence length="710" mass="78955">MSHPVKPRIAWLIPAMLGTTLPSLAIAQSTDDVTSASRDLSPLVVTATRNKSQAGQTPQKVTVITREQIEQQLAITSDPGQVLSNLIPSYSPSRQKLSNAGETFRGRSPLFMIDGVPQSNPLRDSARDSYTIDLSMVERIEVIHGASAEHGLGATGGIINYVTKRADAGELNQHVGVSLTSDDDFKSEGFGHKLDYRISGQSGDWDYLGAASRQERGVFFDGNDEIVGIAYPGELQNSTNYDLFGKLGYWIDDNQNLEFSLNHFDLEEGDDYVPVIGDRAAGIPTTARKGNPAGEPGYNEVTTARLAYSHADWFGNELDAQVYRQRFRAQFATTPFFPYLDGAGNPQFDQTRNESDKLGGKFSLSRDGLLDDRLKLTTGIDVLQDETRQMLVHTDRTYVPETQFRNYAAFLQGDFSLTESLSLHSGVRYEHAELDVDTFSTIDRSNVTQDDVTVDGGKPDFAETLYNLGLVYQVTDWAQLYANYSEGFGMPDVGRVLRGIGEPGQDIDTLLQLQPIVTENREIGARFDWDRYGLELSYYESDSDYGERLTEENGVFVGSRERTEIRGVEVTGEMRLGDAHDLRLSYTHAEGKSDTDGDGRVDTKLTGLNIAPDTLRLGWSAAWSDRLSSHLQTSYYFDRSVDDPDLEFDGHTLVDASLAYRLPVGSLSFGIENLTDEDYVTYYSQAARNSDEYYFKGRGRTLTLGYQLEF</sequence>
<evidence type="ECO:0000256" key="5">
    <source>
        <dbReference type="ARBA" id="ARBA00022729"/>
    </source>
</evidence>
<keyword evidence="15" id="KW-0675">Receptor</keyword>
<evidence type="ECO:0000256" key="3">
    <source>
        <dbReference type="ARBA" id="ARBA00022452"/>
    </source>
</evidence>
<dbReference type="InterPro" id="IPR037066">
    <property type="entry name" value="Plug_dom_sf"/>
</dbReference>
<reference evidence="15 16" key="1">
    <citation type="submission" date="2018-01" db="EMBL/GenBank/DDBJ databases">
        <title>Halomonas endophytica sp. nov., isolated from storage liquid in the stems of Populus euphratica.</title>
        <authorList>
            <person name="Chen C."/>
        </authorList>
    </citation>
    <scope>NUCLEOTIDE SEQUENCE [LARGE SCALE GENOMIC DNA]</scope>
    <source>
        <strain evidence="15 16">DSM 26881</strain>
    </source>
</reference>
<dbReference type="InterPro" id="IPR036942">
    <property type="entry name" value="Beta-barrel_TonB_sf"/>
</dbReference>
<feature type="short sequence motif" description="TonB C-terminal box" evidence="10">
    <location>
        <begin position="693"/>
        <end position="710"/>
    </location>
</feature>
<dbReference type="PROSITE" id="PS52016">
    <property type="entry name" value="TONB_DEPENDENT_REC_3"/>
    <property type="match status" value="1"/>
</dbReference>
<dbReference type="GO" id="GO:0015344">
    <property type="term" value="F:siderophore uptake transmembrane transporter activity"/>
    <property type="evidence" value="ECO:0007669"/>
    <property type="project" value="TreeGrafter"/>
</dbReference>
<evidence type="ECO:0000256" key="9">
    <source>
        <dbReference type="PROSITE-ProRule" id="PRU01360"/>
    </source>
</evidence>
<dbReference type="GO" id="GO:0044718">
    <property type="term" value="P:siderophore transmembrane transport"/>
    <property type="evidence" value="ECO:0007669"/>
    <property type="project" value="TreeGrafter"/>
</dbReference>
<dbReference type="SUPFAM" id="SSF56935">
    <property type="entry name" value="Porins"/>
    <property type="match status" value="1"/>
</dbReference>
<keyword evidence="3 9" id="KW-1134">Transmembrane beta strand</keyword>
<dbReference type="PANTHER" id="PTHR30069">
    <property type="entry name" value="TONB-DEPENDENT OUTER MEMBRANE RECEPTOR"/>
    <property type="match status" value="1"/>
</dbReference>
<evidence type="ECO:0000256" key="7">
    <source>
        <dbReference type="ARBA" id="ARBA00023136"/>
    </source>
</evidence>
<dbReference type="GO" id="GO:0009279">
    <property type="term" value="C:cell outer membrane"/>
    <property type="evidence" value="ECO:0007669"/>
    <property type="project" value="UniProtKB-SubCell"/>
</dbReference>
<organism evidence="15 16">
    <name type="scientific">Halomonas heilongjiangensis</name>
    <dbReference type="NCBI Taxonomy" id="1387883"/>
    <lineage>
        <taxon>Bacteria</taxon>
        <taxon>Pseudomonadati</taxon>
        <taxon>Pseudomonadota</taxon>
        <taxon>Gammaproteobacteria</taxon>
        <taxon>Oceanospirillales</taxon>
        <taxon>Halomonadaceae</taxon>
        <taxon>Halomonas</taxon>
    </lineage>
</organism>
<evidence type="ECO:0000256" key="2">
    <source>
        <dbReference type="ARBA" id="ARBA00022448"/>
    </source>
</evidence>